<keyword evidence="2 5" id="KW-0813">Transport</keyword>
<dbReference type="Proteomes" id="UP000011134">
    <property type="component" value="Unassembled WGS sequence"/>
</dbReference>
<evidence type="ECO:0000256" key="5">
    <source>
        <dbReference type="RuleBase" id="RU365005"/>
    </source>
</evidence>
<dbReference type="InterPro" id="IPR006059">
    <property type="entry name" value="SBP"/>
</dbReference>
<dbReference type="GO" id="GO:0042956">
    <property type="term" value="P:maltodextrin transmembrane transport"/>
    <property type="evidence" value="ECO:0007669"/>
    <property type="project" value="TreeGrafter"/>
</dbReference>
<sequence length="410" mass="44972">MKKIILSALLSSGLMASALPVMASQTIQPEEGAALQVWADKGASTDFMKYAAKEFETKYNIDIDVRSVSPLNAINRLIQDGSSTRVGDIVEFPHDFLGRAVTSGVIMENLVSGDRVDNDFIHSAAVAAKDSKGVTYGFPLSFETLVLFYNKDLLPQTPTSFEQIIEFSKGYTNPKEHKYALLWDIQNYYESRMFLSMYNGYEFGNDGRDANDVGIATTGAVKGIQAMLELRDTTNSNSEDMNQVQVRRGLFTEGKAAAIIDGPWAVEGYINSGINLGAVPVPSFKGKKPTTFASVKMLAVSSFTQYPRAAQLFADFVTSEDMQLKRFEMMKAIPPHKGAMEKLAKTGDAFTKAIIAQGYHADAMPSIPEMGYVWQPATAALADIWNNKADVQASLKKAESVIKQQIAMQQ</sequence>
<dbReference type="CDD" id="cd13586">
    <property type="entry name" value="PBP2_Maltose_binding_like"/>
    <property type="match status" value="1"/>
</dbReference>
<dbReference type="Pfam" id="PF13416">
    <property type="entry name" value="SBP_bac_8"/>
    <property type="match status" value="1"/>
</dbReference>
<comment type="subcellular location">
    <subcellularLocation>
        <location evidence="5">Periplasm</location>
    </subcellularLocation>
</comment>
<protein>
    <recommendedName>
        <fullName evidence="5">Maltodextrin-binding protein</fullName>
    </recommendedName>
</protein>
<dbReference type="InterPro" id="IPR006060">
    <property type="entry name" value="Maltose/Cyclodextrin-bd"/>
</dbReference>
<organism evidence="6 7">
    <name type="scientific">Photobacterium marinum</name>
    <dbReference type="NCBI Taxonomy" id="1056511"/>
    <lineage>
        <taxon>Bacteria</taxon>
        <taxon>Pseudomonadati</taxon>
        <taxon>Pseudomonadota</taxon>
        <taxon>Gammaproteobacteria</taxon>
        <taxon>Vibrionales</taxon>
        <taxon>Vibrionaceae</taxon>
        <taxon>Photobacterium</taxon>
    </lineage>
</organism>
<dbReference type="GO" id="GO:0055052">
    <property type="term" value="C:ATP-binding cassette (ABC) transporter complex, substrate-binding subunit-containing"/>
    <property type="evidence" value="ECO:0007669"/>
    <property type="project" value="TreeGrafter"/>
</dbReference>
<feature type="chain" id="PRO_5013432727" description="Maltodextrin-binding protein" evidence="5">
    <location>
        <begin position="24"/>
        <end position="410"/>
    </location>
</feature>
<gene>
    <name evidence="6" type="ORF">C942_00549</name>
</gene>
<dbReference type="PANTHER" id="PTHR30061:SF50">
    <property type="entry name" value="MALTOSE_MALTODEXTRIN-BINDING PERIPLASMIC PROTEIN"/>
    <property type="match status" value="1"/>
</dbReference>
<keyword evidence="7" id="KW-1185">Reference proteome</keyword>
<dbReference type="GO" id="GO:1901982">
    <property type="term" value="F:maltose binding"/>
    <property type="evidence" value="ECO:0007669"/>
    <property type="project" value="TreeGrafter"/>
</dbReference>
<reference evidence="6 7" key="1">
    <citation type="submission" date="2012-12" db="EMBL/GenBank/DDBJ databases">
        <title>Genome Assembly of Photobacterium sp. AK15.</title>
        <authorList>
            <person name="Khatri I."/>
            <person name="Vaidya B."/>
            <person name="Srinivas T.N.R."/>
            <person name="Subramanian S."/>
            <person name="Pinnaka A."/>
        </authorList>
    </citation>
    <scope>NUCLEOTIDE SEQUENCE [LARGE SCALE GENOMIC DNA]</scope>
    <source>
        <strain evidence="6 7">AK15</strain>
    </source>
</reference>
<evidence type="ECO:0000256" key="4">
    <source>
        <dbReference type="ARBA" id="ARBA00022729"/>
    </source>
</evidence>
<comment type="similarity">
    <text evidence="1 5">Belongs to the bacterial solute-binding protein 1 family.</text>
</comment>
<dbReference type="GO" id="GO:0015144">
    <property type="term" value="F:carbohydrate transmembrane transporter activity"/>
    <property type="evidence" value="ECO:0007669"/>
    <property type="project" value="InterPro"/>
</dbReference>
<keyword evidence="4 5" id="KW-0732">Signal</keyword>
<dbReference type="EMBL" id="AMZO01000015">
    <property type="protein sequence ID" value="ELR65923.1"/>
    <property type="molecule type" value="Genomic_DNA"/>
</dbReference>
<dbReference type="AlphaFoldDB" id="L8JCC5"/>
<name>L8JCC5_9GAMM</name>
<keyword evidence="5" id="KW-0574">Periplasm</keyword>
<proteinExistence type="inferred from homology"/>
<dbReference type="OrthoDB" id="9805950at2"/>
<accession>L8JCC5</accession>
<dbReference type="PATRIC" id="fig|1056511.3.peg.2038"/>
<evidence type="ECO:0000256" key="1">
    <source>
        <dbReference type="ARBA" id="ARBA00008520"/>
    </source>
</evidence>
<dbReference type="Gene3D" id="3.40.190.10">
    <property type="entry name" value="Periplasmic binding protein-like II"/>
    <property type="match status" value="2"/>
</dbReference>
<comment type="caution">
    <text evidence="6">The sequence shown here is derived from an EMBL/GenBank/DDBJ whole genome shotgun (WGS) entry which is preliminary data.</text>
</comment>
<evidence type="ECO:0000256" key="3">
    <source>
        <dbReference type="ARBA" id="ARBA00022597"/>
    </source>
</evidence>
<evidence type="ECO:0000313" key="6">
    <source>
        <dbReference type="EMBL" id="ELR65923.1"/>
    </source>
</evidence>
<dbReference type="SUPFAM" id="SSF53850">
    <property type="entry name" value="Periplasmic binding protein-like II"/>
    <property type="match status" value="1"/>
</dbReference>
<dbReference type="PANTHER" id="PTHR30061">
    <property type="entry name" value="MALTOSE-BINDING PERIPLASMIC PROTEIN"/>
    <property type="match status" value="1"/>
</dbReference>
<keyword evidence="3 5" id="KW-0762">Sugar transport</keyword>
<dbReference type="GO" id="GO:0015768">
    <property type="term" value="P:maltose transport"/>
    <property type="evidence" value="ECO:0007669"/>
    <property type="project" value="TreeGrafter"/>
</dbReference>
<dbReference type="GO" id="GO:0042597">
    <property type="term" value="C:periplasmic space"/>
    <property type="evidence" value="ECO:0007669"/>
    <property type="project" value="UniProtKB-SubCell"/>
</dbReference>
<dbReference type="PRINTS" id="PR00181">
    <property type="entry name" value="MALTOSEBP"/>
</dbReference>
<dbReference type="RefSeq" id="WP_007465222.1">
    <property type="nucleotide sequence ID" value="NZ_AMZO01000015.1"/>
</dbReference>
<evidence type="ECO:0000313" key="7">
    <source>
        <dbReference type="Proteomes" id="UP000011134"/>
    </source>
</evidence>
<evidence type="ECO:0000256" key="2">
    <source>
        <dbReference type="ARBA" id="ARBA00022448"/>
    </source>
</evidence>
<feature type="signal peptide" evidence="5">
    <location>
        <begin position="1"/>
        <end position="23"/>
    </location>
</feature>
<comment type="function">
    <text evidence="5">Part of the ABC transporter complex MalEFGK involved in maltose/maltodextrin import. Binds maltose and higher maltodextrins.</text>
</comment>